<feature type="transmembrane region" description="Helical" evidence="12">
    <location>
        <begin position="901"/>
        <end position="921"/>
    </location>
</feature>
<dbReference type="SMART" id="SM00369">
    <property type="entry name" value="LRR_TYP"/>
    <property type="match status" value="8"/>
</dbReference>
<evidence type="ECO:0000313" key="15">
    <source>
        <dbReference type="EMBL" id="PFX13252.1"/>
    </source>
</evidence>
<sequence>MTTKSEDSDVTEIIEKNDRTGPGGVHIQKQKDLLLIQIKRRKRTAKTKVTNLRHEITDSVIEPLWAALEDAQEILEEITAFYVEVEVEVEVEEQAVKKEPFEESEAIERDIKRTIEAGQNAIRVRATKTVNMNKPLSKNTADRYQQSARKDQLNESHGSHDRNRYLKTLTVPTFNGDKRKFEDVWSLFTSLVDESTEPVHLKMARLRQCLTGNTLEAIRGLVDDSTEPVQLKMARLRQCLTGNALHAICVLAVTAHEYEEEKEILKMKYGGTCRLLRAYVDQLEQVPLIRSNDIHTLEKFADLVRISGRVTGRRKRRETWWTYRPPLSFWVDPDISFLYTREPNWSERKESCCDIDNSLKKFRTIEKSGTERDDRLVLTEEERPALSKVKDSLKYKMEDIVDLSNNQLKDLPRGIFSITDYLDRLLLGNNNFKELPEELLAGQDELRYLRLGGNQLKQLPRDIFKDLSDLKSLDLSNNDIQRLPSDVFNNVTQLKKLFLSNNKLRQLPSFNNLTQLTTLYMSNNSLSTLAHDQFQGLSNLTHLAASDNKIQYLPPRVFEGAKNLKSMSFHLNNIPSVSNVLFEDVAPSIRFMYFHYNEMRVLPEGFFANMEKLITVTVDTNLMCCHLTKEDADCDFVYVDSFASCESMFRNPAPRKCIWVIGILSLVGAVFVIVWRLVFKEKKKKNKIQSIMLIHLAGSDGLMGVYLIIVGVMDAIWSGQYFLHDFEWRSSLACQITGAIAVLSSEVSVMLIAMLSADRVKNIVFPYRGLDYFGSSQKGHHFYGRSVVCLPLQLSSDKPAGWEYSVAMFVGLNCSLVFSVIIAYTMILYNSCASSWRMAQQGTKREKKARSNAARRRGEIALAKRVFIIVLTDCLCWLPIVVIGMRSLLEKSFSTPGDLTVWIAVFVLPINSAINPILYTFSTPQVRGILKPKFQQFWTFLMGKCGRTANNEVCQPTPGDQQEGEPGGQGEAKEDNKRHGQKEGKSEQGGKTEDHKGSEKQLAKTDQRKPRLDPKECKKQKVELEQREEPKGDHRKAGEQQVEVEKEKESAEDQEESKQKIDEDTDDELAEHEQLINDKGSVELIAQLQQMQLDASKVSHKRDLNFELKKIASGKGLRIVDNEGSGNCMFYALSDQLEMALRIKIKHDELRQILVQYLRKNPKLPDETNLFHFVHGHQSWADYLRYMEQDGAWGDHVILCAAANCYKTCIRVVSSLNAAHDVILLPQCPVDKSRTLLLGHIHEVHYVSLHFTQGEGEPDSDFPDTTGRESPRAPLATSDDDHDLDEPAEHEKLITDKDNPDDNFPEATGREPPRAPLATFDDDHDLDEFVDMLQETVLSENPVVQAQLSVNENAVHRVVLPFKDQKSADAVKRQLSDLSNKIDHTLHPVFKSRKICEDLRTLITMNTAESQESPVIDEFTSTNASSPGAYALADQLDTLVTTQLTLESFDAASIDIDSITSVQRKSSNKSWIVTFASRAAKEAALEIQHVTMSGLSVFLGDCDNHLALVKIYEAPAELPDTVLIGRLSSYGNANVNNEPSEEKSDEQKQKEKEERAKRMRERIEDKRKQEELKRKQGKLKRKQKELKRKQEEEQKRKQDEERQRQQLDDRRERRRNSENE</sequence>
<dbReference type="EMBL" id="LSMT01001026">
    <property type="protein sequence ID" value="PFX13252.1"/>
    <property type="molecule type" value="Genomic_DNA"/>
</dbReference>
<evidence type="ECO:0000256" key="1">
    <source>
        <dbReference type="ARBA" id="ARBA00004651"/>
    </source>
</evidence>
<feature type="compositionally biased region" description="Basic residues" evidence="11">
    <location>
        <begin position="1575"/>
        <end position="1587"/>
    </location>
</feature>
<dbReference type="GO" id="GO:0007189">
    <property type="term" value="P:adenylate cyclase-activating G protein-coupled receptor signaling pathway"/>
    <property type="evidence" value="ECO:0007669"/>
    <property type="project" value="TreeGrafter"/>
</dbReference>
<evidence type="ECO:0000256" key="10">
    <source>
        <dbReference type="ARBA" id="ARBA00023224"/>
    </source>
</evidence>
<evidence type="ECO:0000256" key="8">
    <source>
        <dbReference type="ARBA" id="ARBA00023136"/>
    </source>
</evidence>
<feature type="compositionally biased region" description="Polar residues" evidence="11">
    <location>
        <begin position="129"/>
        <end position="147"/>
    </location>
</feature>
<dbReference type="InterPro" id="IPR032675">
    <property type="entry name" value="LRR_dom_sf"/>
</dbReference>
<evidence type="ECO:0000313" key="16">
    <source>
        <dbReference type="Proteomes" id="UP000225706"/>
    </source>
</evidence>
<evidence type="ECO:0000256" key="11">
    <source>
        <dbReference type="SAM" id="MobiDB-lite"/>
    </source>
</evidence>
<feature type="region of interest" description="Disordered" evidence="11">
    <location>
        <begin position="129"/>
        <end position="161"/>
    </location>
</feature>
<dbReference type="Gene3D" id="3.90.70.80">
    <property type="match status" value="1"/>
</dbReference>
<dbReference type="PANTHER" id="PTHR24372:SF77">
    <property type="entry name" value="G-PROTEIN COUPLED RECEPTORS FAMILY 1 PROFILE DOMAIN-CONTAINING PROTEIN"/>
    <property type="match status" value="1"/>
</dbReference>
<dbReference type="InterPro" id="IPR017452">
    <property type="entry name" value="GPCR_Rhodpsn_7TM"/>
</dbReference>
<dbReference type="GO" id="GO:0009755">
    <property type="term" value="P:hormone-mediated signaling pathway"/>
    <property type="evidence" value="ECO:0007669"/>
    <property type="project" value="TreeGrafter"/>
</dbReference>
<dbReference type="SUPFAM" id="SSF54001">
    <property type="entry name" value="Cysteine proteinases"/>
    <property type="match status" value="1"/>
</dbReference>
<evidence type="ECO:0000259" key="13">
    <source>
        <dbReference type="PROSITE" id="PS50262"/>
    </source>
</evidence>
<dbReference type="PROSITE" id="PS51450">
    <property type="entry name" value="LRR"/>
    <property type="match status" value="2"/>
</dbReference>
<feature type="region of interest" description="Disordered" evidence="11">
    <location>
        <begin position="1252"/>
        <end position="1317"/>
    </location>
</feature>
<dbReference type="InterPro" id="IPR038765">
    <property type="entry name" value="Papain-like_cys_pep_sf"/>
</dbReference>
<keyword evidence="6 12" id="KW-1133">Transmembrane helix</keyword>
<keyword evidence="16" id="KW-1185">Reference proteome</keyword>
<evidence type="ECO:0000256" key="5">
    <source>
        <dbReference type="ARBA" id="ARBA00022737"/>
    </source>
</evidence>
<evidence type="ECO:0000256" key="3">
    <source>
        <dbReference type="ARBA" id="ARBA00022614"/>
    </source>
</evidence>
<protein>
    <submittedName>
        <fullName evidence="15">G-protein coupled receptor GRL101</fullName>
    </submittedName>
</protein>
<name>A0A2B4RAJ2_STYPI</name>
<feature type="compositionally biased region" description="Basic and acidic residues" evidence="11">
    <location>
        <begin position="971"/>
        <end position="1062"/>
    </location>
</feature>
<dbReference type="InterPro" id="IPR003591">
    <property type="entry name" value="Leu-rich_rpt_typical-subtyp"/>
</dbReference>
<dbReference type="CDD" id="cd22249">
    <property type="entry name" value="UDM1_RNF168_RNF169-like"/>
    <property type="match status" value="1"/>
</dbReference>
<feature type="transmembrane region" description="Helical" evidence="12">
    <location>
        <begin position="804"/>
        <end position="829"/>
    </location>
</feature>
<organism evidence="15 16">
    <name type="scientific">Stylophora pistillata</name>
    <name type="common">Smooth cauliflower coral</name>
    <dbReference type="NCBI Taxonomy" id="50429"/>
    <lineage>
        <taxon>Eukaryota</taxon>
        <taxon>Metazoa</taxon>
        <taxon>Cnidaria</taxon>
        <taxon>Anthozoa</taxon>
        <taxon>Hexacorallia</taxon>
        <taxon>Scleractinia</taxon>
        <taxon>Astrocoeniina</taxon>
        <taxon>Pocilloporidae</taxon>
        <taxon>Stylophora</taxon>
    </lineage>
</organism>
<dbReference type="InterPro" id="IPR001611">
    <property type="entry name" value="Leu-rich_rpt"/>
</dbReference>
<dbReference type="GO" id="GO:0008528">
    <property type="term" value="F:G protein-coupled peptide receptor activity"/>
    <property type="evidence" value="ECO:0007669"/>
    <property type="project" value="TreeGrafter"/>
</dbReference>
<evidence type="ECO:0000256" key="7">
    <source>
        <dbReference type="ARBA" id="ARBA00023040"/>
    </source>
</evidence>
<dbReference type="STRING" id="50429.A0A2B4RAJ2"/>
<dbReference type="Pfam" id="PF03564">
    <property type="entry name" value="DUF1759"/>
    <property type="match status" value="1"/>
</dbReference>
<dbReference type="PRINTS" id="PR00237">
    <property type="entry name" value="GPCRRHODOPSN"/>
</dbReference>
<accession>A0A2B4RAJ2</accession>
<dbReference type="Gene3D" id="1.20.1070.10">
    <property type="entry name" value="Rhodopsin 7-helix transmembrane proteins"/>
    <property type="match status" value="2"/>
</dbReference>
<evidence type="ECO:0000256" key="6">
    <source>
        <dbReference type="ARBA" id="ARBA00022989"/>
    </source>
</evidence>
<keyword evidence="4 12" id="KW-0812">Transmembrane</keyword>
<dbReference type="PANTHER" id="PTHR24372">
    <property type="entry name" value="GLYCOPROTEIN HORMONE RECEPTOR"/>
    <property type="match status" value="1"/>
</dbReference>
<proteinExistence type="predicted"/>
<feature type="compositionally biased region" description="Basic and acidic residues" evidence="11">
    <location>
        <begin position="148"/>
        <end position="161"/>
    </location>
</feature>
<evidence type="ECO:0000256" key="4">
    <source>
        <dbReference type="ARBA" id="ARBA00022692"/>
    </source>
</evidence>
<feature type="transmembrane region" description="Helical" evidence="12">
    <location>
        <begin position="658"/>
        <end position="679"/>
    </location>
</feature>
<feature type="compositionally biased region" description="Basic and acidic residues" evidence="11">
    <location>
        <begin position="1588"/>
        <end position="1620"/>
    </location>
</feature>
<dbReference type="SMART" id="SM00364">
    <property type="entry name" value="LRR_BAC"/>
    <property type="match status" value="6"/>
</dbReference>
<comment type="subcellular location">
    <subcellularLocation>
        <location evidence="1">Cell membrane</location>
        <topology evidence="1">Multi-pass membrane protein</topology>
    </subcellularLocation>
</comment>
<feature type="domain" description="G-protein coupled receptors family 1 profile" evidence="13">
    <location>
        <begin position="670"/>
        <end position="919"/>
    </location>
</feature>
<dbReference type="CDD" id="cd22758">
    <property type="entry name" value="OTU_232R-like"/>
    <property type="match status" value="1"/>
</dbReference>
<dbReference type="Pfam" id="PF02338">
    <property type="entry name" value="OTU"/>
    <property type="match status" value="1"/>
</dbReference>
<dbReference type="Gene3D" id="3.80.10.10">
    <property type="entry name" value="Ribonuclease Inhibitor"/>
    <property type="match status" value="2"/>
</dbReference>
<keyword evidence="9 15" id="KW-0675">Receptor</keyword>
<feature type="transmembrane region" description="Helical" evidence="12">
    <location>
        <begin position="866"/>
        <end position="889"/>
    </location>
</feature>
<evidence type="ECO:0000256" key="9">
    <source>
        <dbReference type="ARBA" id="ARBA00023170"/>
    </source>
</evidence>
<dbReference type="InterPro" id="IPR003323">
    <property type="entry name" value="OTU_dom"/>
</dbReference>
<evidence type="ECO:0000256" key="12">
    <source>
        <dbReference type="SAM" id="Phobius"/>
    </source>
</evidence>
<keyword evidence="5" id="KW-0677">Repeat</keyword>
<dbReference type="OrthoDB" id="5987933at2759"/>
<dbReference type="Pfam" id="PF00001">
    <property type="entry name" value="7tm_1"/>
    <property type="match status" value="1"/>
</dbReference>
<dbReference type="SUPFAM" id="SSF52058">
    <property type="entry name" value="L domain-like"/>
    <property type="match status" value="1"/>
</dbReference>
<feature type="transmembrane region" description="Helical" evidence="12">
    <location>
        <begin position="691"/>
        <end position="713"/>
    </location>
</feature>
<keyword evidence="8 12" id="KW-0472">Membrane</keyword>
<keyword evidence="3" id="KW-0433">Leucine-rich repeat</keyword>
<comment type="caution">
    <text evidence="15">The sequence shown here is derived from an EMBL/GenBank/DDBJ whole genome shotgun (WGS) entry which is preliminary data.</text>
</comment>
<dbReference type="InterPro" id="IPR000276">
    <property type="entry name" value="GPCR_Rhodpsn"/>
</dbReference>
<dbReference type="SMART" id="SM00365">
    <property type="entry name" value="LRR_SD22"/>
    <property type="match status" value="4"/>
</dbReference>
<evidence type="ECO:0000256" key="2">
    <source>
        <dbReference type="ARBA" id="ARBA00022475"/>
    </source>
</evidence>
<keyword evidence="7" id="KW-0297">G-protein coupled receptor</keyword>
<gene>
    <name evidence="15" type="ORF">AWC38_SpisGene22683</name>
</gene>
<dbReference type="GO" id="GO:0005886">
    <property type="term" value="C:plasma membrane"/>
    <property type="evidence" value="ECO:0007669"/>
    <property type="project" value="UniProtKB-SubCell"/>
</dbReference>
<dbReference type="PROSITE" id="PS50802">
    <property type="entry name" value="OTU"/>
    <property type="match status" value="1"/>
</dbReference>
<dbReference type="Pfam" id="PF13855">
    <property type="entry name" value="LRR_8"/>
    <property type="match status" value="2"/>
</dbReference>
<keyword evidence="2" id="KW-1003">Cell membrane</keyword>
<dbReference type="InterPro" id="IPR005312">
    <property type="entry name" value="DUF1759"/>
</dbReference>
<evidence type="ECO:0000259" key="14">
    <source>
        <dbReference type="PROSITE" id="PS50802"/>
    </source>
</evidence>
<feature type="region of interest" description="Disordered" evidence="11">
    <location>
        <begin position="1532"/>
        <end position="1620"/>
    </location>
</feature>
<dbReference type="PROSITE" id="PS50262">
    <property type="entry name" value="G_PROTEIN_RECEP_F1_2"/>
    <property type="match status" value="1"/>
</dbReference>
<dbReference type="FunFam" id="3.80.10.10:FF:001164">
    <property type="entry name" value="GH01279p"/>
    <property type="match status" value="1"/>
</dbReference>
<dbReference type="Proteomes" id="UP000225706">
    <property type="component" value="Unassembled WGS sequence"/>
</dbReference>
<feature type="domain" description="OTU" evidence="14">
    <location>
        <begin position="1117"/>
        <end position="1252"/>
    </location>
</feature>
<feature type="compositionally biased region" description="Basic and acidic residues" evidence="11">
    <location>
        <begin position="1285"/>
        <end position="1300"/>
    </location>
</feature>
<feature type="region of interest" description="Disordered" evidence="11">
    <location>
        <begin position="952"/>
        <end position="1067"/>
    </location>
</feature>
<keyword evidence="10" id="KW-0807">Transducer</keyword>
<dbReference type="SUPFAM" id="SSF81321">
    <property type="entry name" value="Family A G protein-coupled receptor-like"/>
    <property type="match status" value="1"/>
</dbReference>
<reference evidence="16" key="1">
    <citation type="journal article" date="2017" name="bioRxiv">
        <title>Comparative analysis of the genomes of Stylophora pistillata and Acropora digitifera provides evidence for extensive differences between species of corals.</title>
        <authorList>
            <person name="Voolstra C.R."/>
            <person name="Li Y."/>
            <person name="Liew Y.J."/>
            <person name="Baumgarten S."/>
            <person name="Zoccola D."/>
            <person name="Flot J.-F."/>
            <person name="Tambutte S."/>
            <person name="Allemand D."/>
            <person name="Aranda M."/>
        </authorList>
    </citation>
    <scope>NUCLEOTIDE SEQUENCE [LARGE SCALE GENOMIC DNA]</scope>
</reference>
<feature type="compositionally biased region" description="Basic and acidic residues" evidence="11">
    <location>
        <begin position="1540"/>
        <end position="1574"/>
    </location>
</feature>